<dbReference type="Proteomes" id="UP001287356">
    <property type="component" value="Unassembled WGS sequence"/>
</dbReference>
<evidence type="ECO:0000256" key="1">
    <source>
        <dbReference type="SAM" id="MobiDB-lite"/>
    </source>
</evidence>
<dbReference type="AlphaFoldDB" id="A0AAE0TYB9"/>
<accession>A0AAE0TYB9</accession>
<feature type="region of interest" description="Disordered" evidence="1">
    <location>
        <begin position="69"/>
        <end position="99"/>
    </location>
</feature>
<gene>
    <name evidence="2" type="ORF">B0T24DRAFT_68295</name>
</gene>
<sequence>MGKGKVLLVLGSPRADTSNKNMYTLPTMGRWVKVCTSSKVIDAWDVEESAGRNHELEDKTSLESCNAAAARGTRNQLKESATDTKPAGHPPAAASQQRALERHLAAWAREKCVGGVEHALELELDLTWESEIQKPMAQKDMHAYMDGAAGETAACQRWATIHDPTDSRVSTESHLPLGEKRRAVRQSWARICTVHDMPTTTCLLCTPNATLLRRPALA</sequence>
<organism evidence="2 3">
    <name type="scientific">Lasiosphaeria ovina</name>
    <dbReference type="NCBI Taxonomy" id="92902"/>
    <lineage>
        <taxon>Eukaryota</taxon>
        <taxon>Fungi</taxon>
        <taxon>Dikarya</taxon>
        <taxon>Ascomycota</taxon>
        <taxon>Pezizomycotina</taxon>
        <taxon>Sordariomycetes</taxon>
        <taxon>Sordariomycetidae</taxon>
        <taxon>Sordariales</taxon>
        <taxon>Lasiosphaeriaceae</taxon>
        <taxon>Lasiosphaeria</taxon>
    </lineage>
</organism>
<comment type="caution">
    <text evidence="2">The sequence shown here is derived from an EMBL/GenBank/DDBJ whole genome shotgun (WGS) entry which is preliminary data.</text>
</comment>
<proteinExistence type="predicted"/>
<reference evidence="2" key="1">
    <citation type="journal article" date="2023" name="Mol. Phylogenet. Evol.">
        <title>Genome-scale phylogeny and comparative genomics of the fungal order Sordariales.</title>
        <authorList>
            <person name="Hensen N."/>
            <person name="Bonometti L."/>
            <person name="Westerberg I."/>
            <person name="Brannstrom I.O."/>
            <person name="Guillou S."/>
            <person name="Cros-Aarteil S."/>
            <person name="Calhoun S."/>
            <person name="Haridas S."/>
            <person name="Kuo A."/>
            <person name="Mondo S."/>
            <person name="Pangilinan J."/>
            <person name="Riley R."/>
            <person name="LaButti K."/>
            <person name="Andreopoulos B."/>
            <person name="Lipzen A."/>
            <person name="Chen C."/>
            <person name="Yan M."/>
            <person name="Daum C."/>
            <person name="Ng V."/>
            <person name="Clum A."/>
            <person name="Steindorff A."/>
            <person name="Ohm R.A."/>
            <person name="Martin F."/>
            <person name="Silar P."/>
            <person name="Natvig D.O."/>
            <person name="Lalanne C."/>
            <person name="Gautier V."/>
            <person name="Ament-Velasquez S.L."/>
            <person name="Kruys A."/>
            <person name="Hutchinson M.I."/>
            <person name="Powell A.J."/>
            <person name="Barry K."/>
            <person name="Miller A.N."/>
            <person name="Grigoriev I.V."/>
            <person name="Debuchy R."/>
            <person name="Gladieux P."/>
            <person name="Hiltunen Thoren M."/>
            <person name="Johannesson H."/>
        </authorList>
    </citation>
    <scope>NUCLEOTIDE SEQUENCE</scope>
    <source>
        <strain evidence="2">CBS 958.72</strain>
    </source>
</reference>
<dbReference type="EMBL" id="JAULSN010000001">
    <property type="protein sequence ID" value="KAK3383920.1"/>
    <property type="molecule type" value="Genomic_DNA"/>
</dbReference>
<name>A0AAE0TYB9_9PEZI</name>
<reference evidence="2" key="2">
    <citation type="submission" date="2023-06" db="EMBL/GenBank/DDBJ databases">
        <authorList>
            <consortium name="Lawrence Berkeley National Laboratory"/>
            <person name="Haridas S."/>
            <person name="Hensen N."/>
            <person name="Bonometti L."/>
            <person name="Westerberg I."/>
            <person name="Brannstrom I.O."/>
            <person name="Guillou S."/>
            <person name="Cros-Aarteil S."/>
            <person name="Calhoun S."/>
            <person name="Kuo A."/>
            <person name="Mondo S."/>
            <person name="Pangilinan J."/>
            <person name="Riley R."/>
            <person name="Labutti K."/>
            <person name="Andreopoulos B."/>
            <person name="Lipzen A."/>
            <person name="Chen C."/>
            <person name="Yanf M."/>
            <person name="Daum C."/>
            <person name="Ng V."/>
            <person name="Clum A."/>
            <person name="Steindorff A."/>
            <person name="Ohm R."/>
            <person name="Martin F."/>
            <person name="Silar P."/>
            <person name="Natvig D."/>
            <person name="Lalanne C."/>
            <person name="Gautier V."/>
            <person name="Ament-Velasquez S.L."/>
            <person name="Kruys A."/>
            <person name="Hutchinson M.I."/>
            <person name="Powell A.J."/>
            <person name="Barry K."/>
            <person name="Miller A.N."/>
            <person name="Grigoriev I.V."/>
            <person name="Debuchy R."/>
            <person name="Gladieux P."/>
            <person name="Thoren M.H."/>
            <person name="Johannesson H."/>
        </authorList>
    </citation>
    <scope>NUCLEOTIDE SEQUENCE</scope>
    <source>
        <strain evidence="2">CBS 958.72</strain>
    </source>
</reference>
<protein>
    <submittedName>
        <fullName evidence="2">Uncharacterized protein</fullName>
    </submittedName>
</protein>
<keyword evidence="3" id="KW-1185">Reference proteome</keyword>
<evidence type="ECO:0000313" key="2">
    <source>
        <dbReference type="EMBL" id="KAK3383920.1"/>
    </source>
</evidence>
<evidence type="ECO:0000313" key="3">
    <source>
        <dbReference type="Proteomes" id="UP001287356"/>
    </source>
</evidence>